<dbReference type="GO" id="GO:0005829">
    <property type="term" value="C:cytosol"/>
    <property type="evidence" value="ECO:0007669"/>
    <property type="project" value="TreeGrafter"/>
</dbReference>
<dbReference type="PROSITE" id="PS00627">
    <property type="entry name" value="GHMP_KINASES_ATP"/>
    <property type="match status" value="1"/>
</dbReference>
<comment type="similarity">
    <text evidence="1">Belongs to the GHMP kinase family. GalK subfamily.</text>
</comment>
<dbReference type="InterPro" id="IPR000705">
    <property type="entry name" value="Galactokinase"/>
</dbReference>
<feature type="domain" description="Galactokinase N-terminal" evidence="13">
    <location>
        <begin position="60"/>
        <end position="106"/>
    </location>
</feature>
<evidence type="ECO:0000259" key="12">
    <source>
        <dbReference type="Pfam" id="PF08544"/>
    </source>
</evidence>
<accession>A0A917B777</accession>
<keyword evidence="6" id="KW-0067">ATP-binding</keyword>
<evidence type="ECO:0000256" key="1">
    <source>
        <dbReference type="ARBA" id="ARBA00006566"/>
    </source>
</evidence>
<dbReference type="Pfam" id="PF08544">
    <property type="entry name" value="GHMP_kinases_C"/>
    <property type="match status" value="1"/>
</dbReference>
<keyword evidence="5" id="KW-0418">Kinase</keyword>
<protein>
    <recommendedName>
        <fullName evidence="10">Galactokinase</fullName>
        <ecNumber evidence="10">2.7.1.6</ecNumber>
    </recommendedName>
</protein>
<dbReference type="RefSeq" id="WP_229715268.1">
    <property type="nucleotide sequence ID" value="NZ_BMGP01000004.1"/>
</dbReference>
<dbReference type="SUPFAM" id="SSF55060">
    <property type="entry name" value="GHMP Kinase, C-terminal domain"/>
    <property type="match status" value="1"/>
</dbReference>
<dbReference type="NCBIfam" id="TIGR00131">
    <property type="entry name" value="gal_kin"/>
    <property type="match status" value="1"/>
</dbReference>
<evidence type="ECO:0000256" key="2">
    <source>
        <dbReference type="ARBA" id="ARBA00022679"/>
    </source>
</evidence>
<dbReference type="PANTHER" id="PTHR10457">
    <property type="entry name" value="MEVALONATE KINASE/GALACTOKINASE"/>
    <property type="match status" value="1"/>
</dbReference>
<dbReference type="InterPro" id="IPR019539">
    <property type="entry name" value="GalKase_N"/>
</dbReference>
<dbReference type="GO" id="GO:0006012">
    <property type="term" value="P:galactose metabolic process"/>
    <property type="evidence" value="ECO:0007669"/>
    <property type="project" value="UniProtKB-UniRule"/>
</dbReference>
<evidence type="ECO:0000313" key="15">
    <source>
        <dbReference type="Proteomes" id="UP000598775"/>
    </source>
</evidence>
<evidence type="ECO:0000256" key="5">
    <source>
        <dbReference type="ARBA" id="ARBA00022777"/>
    </source>
</evidence>
<dbReference type="Proteomes" id="UP000598775">
    <property type="component" value="Unassembled WGS sequence"/>
</dbReference>
<dbReference type="InterPro" id="IPR006204">
    <property type="entry name" value="GHMP_kinase_N_dom"/>
</dbReference>
<dbReference type="Gene3D" id="3.30.70.890">
    <property type="entry name" value="GHMP kinase, C-terminal domain"/>
    <property type="match status" value="1"/>
</dbReference>
<dbReference type="EC" id="2.7.1.6" evidence="10"/>
<dbReference type="InterPro" id="IPR014721">
    <property type="entry name" value="Ribsml_uS5_D2-typ_fold_subgr"/>
</dbReference>
<evidence type="ECO:0000259" key="13">
    <source>
        <dbReference type="Pfam" id="PF10509"/>
    </source>
</evidence>
<dbReference type="InterPro" id="IPR006203">
    <property type="entry name" value="GHMP_knse_ATP-bd_CS"/>
</dbReference>
<dbReference type="GO" id="GO:0005524">
    <property type="term" value="F:ATP binding"/>
    <property type="evidence" value="ECO:0007669"/>
    <property type="project" value="UniProtKB-UniRule"/>
</dbReference>
<sequence length="473" mass="48594">MSGENAGVAGAVGMAGEVGAAEVGVAEVGVAEVGVAGEALEPHEATGAVDDALATELSAEFARRHGSAPLGVWSAPGRVNLIGEHTDYNKGFVLPFAIDRRAYVALGSRDDGLARVSSTFTDEVVEVPLEKLSPELLEGWSAYPLGVAWALLAQEAPAGESGVAGVGEVGVAGIDAAAAHPAGSHPAGGESGSAGARGFSLHIHSDVPIGAGLSSSAAIECATAVALNEFWELGNTPKALARVGQIAENQVVGAPTGIMDQSASMLGRLDAAVFLDCRSMQTETVALGLAAHEYEILVIDTKVSHDHATGGYAARRASCERAAEVMQVDSLRELSPADLPRMRAALDDETFRRARHIVTENDRVEATVRLLETSGPQAIGALLDASHVSMRDDFEISVPQLDLAVEVAQSLGAVGARMTGGGFGGSALALVPRALRPALEAGILEAFAQHGYRAPDLFVVQPSDGATLKGQLR</sequence>
<keyword evidence="8" id="KW-0299">Galactose metabolism</keyword>
<dbReference type="PROSITE" id="PS00106">
    <property type="entry name" value="GALACTOKINASE"/>
    <property type="match status" value="1"/>
</dbReference>
<dbReference type="InterPro" id="IPR036554">
    <property type="entry name" value="GHMP_kinase_C_sf"/>
</dbReference>
<feature type="domain" description="GHMP kinase N-terminal" evidence="11">
    <location>
        <begin position="195"/>
        <end position="267"/>
    </location>
</feature>
<dbReference type="EMBL" id="BMGP01000004">
    <property type="protein sequence ID" value="GGF29306.1"/>
    <property type="molecule type" value="Genomic_DNA"/>
</dbReference>
<evidence type="ECO:0000313" key="14">
    <source>
        <dbReference type="EMBL" id="GGF29306.1"/>
    </source>
</evidence>
<dbReference type="Pfam" id="PF00288">
    <property type="entry name" value="GHMP_kinases_N"/>
    <property type="match status" value="1"/>
</dbReference>
<dbReference type="Pfam" id="PF10509">
    <property type="entry name" value="GalKase_gal_bdg"/>
    <property type="match status" value="1"/>
</dbReference>
<evidence type="ECO:0000256" key="10">
    <source>
        <dbReference type="NCBIfam" id="TIGR00131"/>
    </source>
</evidence>
<dbReference type="InterPro" id="IPR019741">
    <property type="entry name" value="Galactokinase_CS"/>
</dbReference>
<gene>
    <name evidence="14" type="ORF">GCM10011399_23060</name>
</gene>
<dbReference type="SUPFAM" id="SSF54211">
    <property type="entry name" value="Ribosomal protein S5 domain 2-like"/>
    <property type="match status" value="1"/>
</dbReference>
<dbReference type="PANTHER" id="PTHR10457:SF7">
    <property type="entry name" value="GALACTOKINASE-RELATED"/>
    <property type="match status" value="1"/>
</dbReference>
<keyword evidence="4" id="KW-0547">Nucleotide-binding</keyword>
<keyword evidence="2" id="KW-0808">Transferase</keyword>
<feature type="domain" description="GHMP kinase C-terminal" evidence="12">
    <location>
        <begin position="371"/>
        <end position="434"/>
    </location>
</feature>
<evidence type="ECO:0000259" key="11">
    <source>
        <dbReference type="Pfam" id="PF00288"/>
    </source>
</evidence>
<evidence type="ECO:0000256" key="9">
    <source>
        <dbReference type="ARBA" id="ARBA00023277"/>
    </source>
</evidence>
<keyword evidence="15" id="KW-1185">Reference proteome</keyword>
<proteinExistence type="inferred from homology"/>
<evidence type="ECO:0000256" key="6">
    <source>
        <dbReference type="ARBA" id="ARBA00022840"/>
    </source>
</evidence>
<dbReference type="Gene3D" id="3.30.230.10">
    <property type="match status" value="1"/>
</dbReference>
<keyword evidence="3" id="KW-0479">Metal-binding</keyword>
<reference evidence="14 15" key="1">
    <citation type="journal article" date="2014" name="Int. J. Syst. Evol. Microbiol.">
        <title>Complete genome sequence of Corynebacterium casei LMG S-19264T (=DSM 44701T), isolated from a smear-ripened cheese.</title>
        <authorList>
            <consortium name="US DOE Joint Genome Institute (JGI-PGF)"/>
            <person name="Walter F."/>
            <person name="Albersmeier A."/>
            <person name="Kalinowski J."/>
            <person name="Ruckert C."/>
        </authorList>
    </citation>
    <scope>NUCLEOTIDE SEQUENCE [LARGE SCALE GENOMIC DNA]</scope>
    <source>
        <strain evidence="14 15">CGMCC 1.12976</strain>
    </source>
</reference>
<evidence type="ECO:0000256" key="7">
    <source>
        <dbReference type="ARBA" id="ARBA00022842"/>
    </source>
</evidence>
<keyword evidence="9" id="KW-0119">Carbohydrate metabolism</keyword>
<dbReference type="PRINTS" id="PR00959">
    <property type="entry name" value="MEVGALKINASE"/>
</dbReference>
<dbReference type="GO" id="GO:0046872">
    <property type="term" value="F:metal ion binding"/>
    <property type="evidence" value="ECO:0007669"/>
    <property type="project" value="UniProtKB-KW"/>
</dbReference>
<dbReference type="AlphaFoldDB" id="A0A917B777"/>
<comment type="caution">
    <text evidence="14">The sequence shown here is derived from an EMBL/GenBank/DDBJ whole genome shotgun (WGS) entry which is preliminary data.</text>
</comment>
<dbReference type="GO" id="GO:0004335">
    <property type="term" value="F:galactokinase activity"/>
    <property type="evidence" value="ECO:0007669"/>
    <property type="project" value="UniProtKB-UniRule"/>
</dbReference>
<evidence type="ECO:0000256" key="4">
    <source>
        <dbReference type="ARBA" id="ARBA00022741"/>
    </source>
</evidence>
<dbReference type="PIRSF" id="PIRSF000530">
    <property type="entry name" value="Galactokinase"/>
    <property type="match status" value="1"/>
</dbReference>
<organism evidence="14 15">
    <name type="scientific">Subtercola lobariae</name>
    <dbReference type="NCBI Taxonomy" id="1588641"/>
    <lineage>
        <taxon>Bacteria</taxon>
        <taxon>Bacillati</taxon>
        <taxon>Actinomycetota</taxon>
        <taxon>Actinomycetes</taxon>
        <taxon>Micrococcales</taxon>
        <taxon>Microbacteriaceae</taxon>
        <taxon>Subtercola</taxon>
    </lineage>
</organism>
<evidence type="ECO:0000256" key="8">
    <source>
        <dbReference type="ARBA" id="ARBA00023144"/>
    </source>
</evidence>
<dbReference type="InterPro" id="IPR006206">
    <property type="entry name" value="Mevalonate/galactokinase"/>
</dbReference>
<dbReference type="InterPro" id="IPR020568">
    <property type="entry name" value="Ribosomal_Su5_D2-typ_SF"/>
</dbReference>
<dbReference type="PRINTS" id="PR00473">
    <property type="entry name" value="GALCTOKINASE"/>
</dbReference>
<name>A0A917B777_9MICO</name>
<dbReference type="FunFam" id="3.30.70.890:FF:000001">
    <property type="entry name" value="Galactokinase"/>
    <property type="match status" value="1"/>
</dbReference>
<keyword evidence="7" id="KW-0460">Magnesium</keyword>
<evidence type="ECO:0000256" key="3">
    <source>
        <dbReference type="ARBA" id="ARBA00022723"/>
    </source>
</evidence>
<dbReference type="InterPro" id="IPR013750">
    <property type="entry name" value="GHMP_kinase_C_dom"/>
</dbReference>